<name>A0A4R5FVY5_9ACTN</name>
<evidence type="ECO:0000313" key="2">
    <source>
        <dbReference type="EMBL" id="TDE58159.1"/>
    </source>
</evidence>
<dbReference type="RefSeq" id="WP_132628664.1">
    <property type="nucleotide sequence ID" value="NZ_SMLD01000010.1"/>
</dbReference>
<evidence type="ECO:0000256" key="1">
    <source>
        <dbReference type="SAM" id="Phobius"/>
    </source>
</evidence>
<keyword evidence="3" id="KW-1185">Reference proteome</keyword>
<dbReference type="AlphaFoldDB" id="A0A4R5FVY5"/>
<keyword evidence="1" id="KW-0812">Transmembrane</keyword>
<gene>
    <name evidence="2" type="ORF">E1295_05985</name>
</gene>
<organism evidence="2 3">
    <name type="scientific">Nonomuraea mesophila</name>
    <dbReference type="NCBI Taxonomy" id="2530382"/>
    <lineage>
        <taxon>Bacteria</taxon>
        <taxon>Bacillati</taxon>
        <taxon>Actinomycetota</taxon>
        <taxon>Actinomycetes</taxon>
        <taxon>Streptosporangiales</taxon>
        <taxon>Streptosporangiaceae</taxon>
        <taxon>Nonomuraea</taxon>
    </lineage>
</organism>
<comment type="caution">
    <text evidence="2">The sequence shown here is derived from an EMBL/GenBank/DDBJ whole genome shotgun (WGS) entry which is preliminary data.</text>
</comment>
<dbReference type="EMBL" id="SMLD01000010">
    <property type="protein sequence ID" value="TDE58159.1"/>
    <property type="molecule type" value="Genomic_DNA"/>
</dbReference>
<reference evidence="2 3" key="1">
    <citation type="submission" date="2019-03" db="EMBL/GenBank/DDBJ databases">
        <title>Draft genome sequences of novel Actinobacteria.</title>
        <authorList>
            <person name="Sahin N."/>
            <person name="Ay H."/>
            <person name="Saygin H."/>
        </authorList>
    </citation>
    <scope>NUCLEOTIDE SEQUENCE [LARGE SCALE GENOMIC DNA]</scope>
    <source>
        <strain evidence="2 3">6K102</strain>
    </source>
</reference>
<proteinExistence type="predicted"/>
<keyword evidence="1" id="KW-0472">Membrane</keyword>
<dbReference type="Proteomes" id="UP000295136">
    <property type="component" value="Unassembled WGS sequence"/>
</dbReference>
<feature type="transmembrane region" description="Helical" evidence="1">
    <location>
        <begin position="132"/>
        <end position="154"/>
    </location>
</feature>
<protein>
    <submittedName>
        <fullName evidence="2">Uncharacterized protein</fullName>
    </submittedName>
</protein>
<evidence type="ECO:0000313" key="3">
    <source>
        <dbReference type="Proteomes" id="UP000295136"/>
    </source>
</evidence>
<accession>A0A4R5FVY5</accession>
<sequence length="164" mass="17537">MPVGVLAVVAAGLWLLWWLLEVPPDPVAELRAGQEQTVRLDREGLAIFREPPNYATFCEVKDSAGRAIELDHSPGPSTTVGGKDWVVTLTSDNPVPPGTYTITCGAIDDSGTFAVGPGMFRLPDAVEERMDVIPPVIILGGLLVAGTSATVIFIRRRRCRSKAG</sequence>
<keyword evidence="1" id="KW-1133">Transmembrane helix</keyword>